<dbReference type="InterPro" id="IPR050638">
    <property type="entry name" value="AA-Vitamin_Transporters"/>
</dbReference>
<feature type="domain" description="EamA" evidence="6">
    <location>
        <begin position="142"/>
        <end position="276"/>
    </location>
</feature>
<feature type="transmembrane region" description="Helical" evidence="5">
    <location>
        <begin position="60"/>
        <end position="83"/>
    </location>
</feature>
<dbReference type="EMBL" id="CACSAS010000001">
    <property type="protein sequence ID" value="CAA0100938.1"/>
    <property type="molecule type" value="Genomic_DNA"/>
</dbReference>
<dbReference type="SUPFAM" id="SSF103481">
    <property type="entry name" value="Multidrug resistance efflux transporter EmrE"/>
    <property type="match status" value="2"/>
</dbReference>
<keyword evidence="8" id="KW-1185">Reference proteome</keyword>
<feature type="transmembrane region" description="Helical" evidence="5">
    <location>
        <begin position="33"/>
        <end position="53"/>
    </location>
</feature>
<evidence type="ECO:0000313" key="7">
    <source>
        <dbReference type="EMBL" id="CAA0100938.1"/>
    </source>
</evidence>
<feature type="transmembrane region" description="Helical" evidence="5">
    <location>
        <begin position="138"/>
        <end position="157"/>
    </location>
</feature>
<dbReference type="RefSeq" id="WP_144344468.1">
    <property type="nucleotide sequence ID" value="NZ_CACSAS010000001.1"/>
</dbReference>
<dbReference type="GO" id="GO:0016020">
    <property type="term" value="C:membrane"/>
    <property type="evidence" value="ECO:0007669"/>
    <property type="project" value="UniProtKB-SubCell"/>
</dbReference>
<feature type="transmembrane region" description="Helical" evidence="5">
    <location>
        <begin position="89"/>
        <end position="107"/>
    </location>
</feature>
<keyword evidence="4 5" id="KW-0472">Membrane</keyword>
<evidence type="ECO:0000256" key="5">
    <source>
        <dbReference type="SAM" id="Phobius"/>
    </source>
</evidence>
<dbReference type="PANTHER" id="PTHR32322">
    <property type="entry name" value="INNER MEMBRANE TRANSPORTER"/>
    <property type="match status" value="1"/>
</dbReference>
<dbReference type="InterPro" id="IPR000620">
    <property type="entry name" value="EamA_dom"/>
</dbReference>
<dbReference type="InterPro" id="IPR037185">
    <property type="entry name" value="EmrE-like"/>
</dbReference>
<dbReference type="Gene3D" id="1.10.3730.20">
    <property type="match status" value="2"/>
</dbReference>
<sequence length="284" mass="30106">MNMIDRWLAVGVVACWAGTLVLVKQGVAEMPPMLMSVMRFTLVAALVVPFTRIGRRHIPWLLLVSFTFGTVHFGLLFMALGLAEVGTSAVLVQLGAPMASLLACLVFREPLGLMRAFGLALTVAGVFVLAQGPTFPGFLPLALLVASAAGWAVTNLVVKLMPPLDAMALTGWSSLFCVPQLAVAALLFEGDPWPHLAAAGWHGWSAVVYSAVVSSVMAYGVWYWLLARNPVNAIVPYSMLNPVMTIGLGVLVVGESIPPLKIAGTVLILGGVLLVLRQRRPAAA</sequence>
<evidence type="ECO:0000256" key="4">
    <source>
        <dbReference type="ARBA" id="ARBA00023136"/>
    </source>
</evidence>
<keyword evidence="3 5" id="KW-1133">Transmembrane helix</keyword>
<dbReference type="Proteomes" id="UP000433050">
    <property type="component" value="Unassembled WGS sequence"/>
</dbReference>
<dbReference type="Pfam" id="PF00892">
    <property type="entry name" value="EamA"/>
    <property type="match status" value="2"/>
</dbReference>
<comment type="subcellular location">
    <subcellularLocation>
        <location evidence="1">Membrane</location>
        <topology evidence="1">Multi-pass membrane protein</topology>
    </subcellularLocation>
</comment>
<evidence type="ECO:0000256" key="1">
    <source>
        <dbReference type="ARBA" id="ARBA00004141"/>
    </source>
</evidence>
<feature type="transmembrane region" description="Helical" evidence="5">
    <location>
        <begin position="259"/>
        <end position="276"/>
    </location>
</feature>
<evidence type="ECO:0000256" key="2">
    <source>
        <dbReference type="ARBA" id="ARBA00022692"/>
    </source>
</evidence>
<name>A0A5S9PB12_9HYPH</name>
<accession>A0A5S9PB12</accession>
<proteinExistence type="predicted"/>
<evidence type="ECO:0000313" key="8">
    <source>
        <dbReference type="Proteomes" id="UP000433050"/>
    </source>
</evidence>
<protein>
    <submittedName>
        <fullName evidence="7">Putative amino-acid metabolite efflux pump</fullName>
    </submittedName>
</protein>
<feature type="domain" description="EamA" evidence="6">
    <location>
        <begin position="8"/>
        <end position="129"/>
    </location>
</feature>
<feature type="transmembrane region" description="Helical" evidence="5">
    <location>
        <begin position="169"/>
        <end position="188"/>
    </location>
</feature>
<keyword evidence="2 5" id="KW-0812">Transmembrane</keyword>
<feature type="transmembrane region" description="Helical" evidence="5">
    <location>
        <begin position="208"/>
        <end position="227"/>
    </location>
</feature>
<evidence type="ECO:0000256" key="3">
    <source>
        <dbReference type="ARBA" id="ARBA00022989"/>
    </source>
</evidence>
<reference evidence="7 8" key="1">
    <citation type="submission" date="2019-12" db="EMBL/GenBank/DDBJ databases">
        <authorList>
            <person name="Reyes-Prieto M."/>
        </authorList>
    </citation>
    <scope>NUCLEOTIDE SEQUENCE [LARGE SCALE GENOMIC DNA]</scope>
    <source>
        <strain evidence="7">HF14-78462</strain>
    </source>
</reference>
<gene>
    <name evidence="7" type="primary">eamA_2</name>
    <name evidence="7" type="ORF">STARVERO_02680</name>
</gene>
<dbReference type="AlphaFoldDB" id="A0A5S9PB12"/>
<dbReference type="PANTHER" id="PTHR32322:SF9">
    <property type="entry name" value="AMINO-ACID METABOLITE EFFLUX PUMP-RELATED"/>
    <property type="match status" value="1"/>
</dbReference>
<feature type="transmembrane region" description="Helical" evidence="5">
    <location>
        <begin position="234"/>
        <end position="253"/>
    </location>
</feature>
<feature type="transmembrane region" description="Helical" evidence="5">
    <location>
        <begin position="114"/>
        <end position="132"/>
    </location>
</feature>
<organism evidence="7 8">
    <name type="scientific">Starkeya nomas</name>
    <dbReference type="NCBI Taxonomy" id="2666134"/>
    <lineage>
        <taxon>Bacteria</taxon>
        <taxon>Pseudomonadati</taxon>
        <taxon>Pseudomonadota</taxon>
        <taxon>Alphaproteobacteria</taxon>
        <taxon>Hyphomicrobiales</taxon>
        <taxon>Xanthobacteraceae</taxon>
        <taxon>Starkeya</taxon>
    </lineage>
</organism>
<evidence type="ECO:0000259" key="6">
    <source>
        <dbReference type="Pfam" id="PF00892"/>
    </source>
</evidence>